<name>A0A2S2R5C5_9HEMI</name>
<gene>
    <name evidence="1" type="primary">NOF_0</name>
    <name evidence="1" type="ORF">g.79488</name>
</gene>
<evidence type="ECO:0000313" key="1">
    <source>
        <dbReference type="EMBL" id="MBY84562.1"/>
    </source>
</evidence>
<accession>A0A2S2R5C5</accession>
<protein>
    <submittedName>
        <fullName evidence="1">NOF-FB transposable element protein</fullName>
    </submittedName>
</protein>
<reference evidence="1" key="1">
    <citation type="submission" date="2018-04" db="EMBL/GenBank/DDBJ databases">
        <title>Transcriptome assembly of Sipha flava.</title>
        <authorList>
            <person name="Scully E.D."/>
            <person name="Geib S.M."/>
            <person name="Palmer N.A."/>
            <person name="Koch K."/>
            <person name="Bradshaw J."/>
            <person name="Heng-Moss T."/>
            <person name="Sarath G."/>
        </authorList>
    </citation>
    <scope>NUCLEOTIDE SEQUENCE</scope>
</reference>
<dbReference type="AlphaFoldDB" id="A0A2S2R5C5"/>
<dbReference type="EMBL" id="GGMS01015359">
    <property type="protein sequence ID" value="MBY84562.1"/>
    <property type="molecule type" value="Transcribed_RNA"/>
</dbReference>
<organism evidence="1">
    <name type="scientific">Sipha flava</name>
    <name type="common">yellow sugarcane aphid</name>
    <dbReference type="NCBI Taxonomy" id="143950"/>
    <lineage>
        <taxon>Eukaryota</taxon>
        <taxon>Metazoa</taxon>
        <taxon>Ecdysozoa</taxon>
        <taxon>Arthropoda</taxon>
        <taxon>Hexapoda</taxon>
        <taxon>Insecta</taxon>
        <taxon>Pterygota</taxon>
        <taxon>Neoptera</taxon>
        <taxon>Paraneoptera</taxon>
        <taxon>Hemiptera</taxon>
        <taxon>Sternorrhyncha</taxon>
        <taxon>Aphidomorpha</taxon>
        <taxon>Aphidoidea</taxon>
        <taxon>Aphididae</taxon>
        <taxon>Sipha</taxon>
    </lineage>
</organism>
<sequence>MLSEKQDTLTIFYWLGQWIMSGIRSPYEVVCDYSKAILGAASKAFCNGRSLQNYVNDCFKALNGHDEYLPTTYIRIDVAHVIKIFCRIKHFSGIKNNSLKQFYVRGIRLLLTSDTFKEFNCILEALFTIILSETDGRCVGKGIIETPSEISRQLILENIRGLSSEKTLIYDIEADNDLTFYLNDENYENIDNYIHEEGISYMDEYLKQIYEKSKSNSEIEGDRLLAYFLPDLAKTLLRLCKDFPLWTNVMRKKFNSPYNIASSVVVENDFKELKTQILKFEIRPMTADKFIITHLNNIESNVKLLKSSLERASQVSKDNFSAENTEKKNSN</sequence>
<proteinExistence type="predicted"/>